<dbReference type="EMBL" id="FMJB01000064">
    <property type="protein sequence ID" value="SCM69500.1"/>
    <property type="molecule type" value="Genomic_DNA"/>
</dbReference>
<dbReference type="InterPro" id="IPR021308">
    <property type="entry name" value="GfcB"/>
</dbReference>
<protein>
    <submittedName>
        <fullName evidence="1">Uncharacterized protein</fullName>
    </submittedName>
</protein>
<dbReference type="PROSITE" id="PS51257">
    <property type="entry name" value="PROKAR_LIPOPROTEIN"/>
    <property type="match status" value="1"/>
</dbReference>
<accession>A0A1M4N3N7</accession>
<gene>
    <name evidence="1" type="ORF">KARMA_3739</name>
</gene>
<evidence type="ECO:0000313" key="1">
    <source>
        <dbReference type="EMBL" id="SCM69500.1"/>
    </source>
</evidence>
<keyword evidence="2" id="KW-1185">Reference proteome</keyword>
<dbReference type="InterPro" id="IPR023373">
    <property type="entry name" value="YmcC_sf"/>
</dbReference>
<reference evidence="2" key="1">
    <citation type="submission" date="2016-09" db="EMBL/GenBank/DDBJ databases">
        <authorList>
            <person name="Wibberg D."/>
        </authorList>
    </citation>
    <scope>NUCLEOTIDE SEQUENCE [LARGE SCALE GENOMIC DNA]</scope>
</reference>
<sequence>MTSLVRLITVIMAVGLVASCGSDRQESRLELFSRIGANWRTSLSDTEQQSNAAQLRAAVPALLEQVPAPMILMTQRTINGAGIFVLNTEIGNYRVFSSSDDMTVTLEGGVLAETRRLGDDLMSSENGPLPSLLATRSEGDYQRVLRTLDGEGHEISVMYDCRLSQTAPDRMIENCTTPGRAFKNVYEYIPGAPLLARSEQWLSNDHGHLSIEHLRH</sequence>
<dbReference type="AlphaFoldDB" id="A0A1M4N3N7"/>
<evidence type="ECO:0000313" key="2">
    <source>
        <dbReference type="Proteomes" id="UP000184085"/>
    </source>
</evidence>
<dbReference type="Pfam" id="PF11102">
    <property type="entry name" value="YjbF"/>
    <property type="match status" value="1"/>
</dbReference>
<organism evidence="1 2">
    <name type="scientific">Donghicola eburneus</name>
    <dbReference type="NCBI Taxonomy" id="393278"/>
    <lineage>
        <taxon>Bacteria</taxon>
        <taxon>Pseudomonadati</taxon>
        <taxon>Pseudomonadota</taxon>
        <taxon>Alphaproteobacteria</taxon>
        <taxon>Rhodobacterales</taxon>
        <taxon>Roseobacteraceae</taxon>
        <taxon>Donghicola</taxon>
    </lineage>
</organism>
<dbReference type="Proteomes" id="UP000184085">
    <property type="component" value="Unassembled WGS sequence"/>
</dbReference>
<proteinExistence type="predicted"/>
<dbReference type="Gene3D" id="2.40.360.10">
    <property type="entry name" value="YmcC-like"/>
    <property type="match status" value="1"/>
</dbReference>
<name>A0A1M4N3N7_9RHOB</name>
<dbReference type="SUPFAM" id="SSF159270">
    <property type="entry name" value="YmcC-like"/>
    <property type="match status" value="1"/>
</dbReference>
<dbReference type="RefSeq" id="WP_072709142.1">
    <property type="nucleotide sequence ID" value="NZ_FMJB01000064.1"/>
</dbReference>